<dbReference type="FunFam" id="1.10.8.430:FF:000003">
    <property type="entry name" value="Probable disease resistance protein At5g66910"/>
    <property type="match status" value="1"/>
</dbReference>
<dbReference type="GO" id="GO:0006952">
    <property type="term" value="P:defense response"/>
    <property type="evidence" value="ECO:0007669"/>
    <property type="project" value="UniProtKB-KW"/>
</dbReference>
<dbReference type="InterPro" id="IPR027417">
    <property type="entry name" value="P-loop_NTPase"/>
</dbReference>
<dbReference type="GeneID" id="104607807"/>
<sequence>MFSNFDSMCSIMDFFGPIWAIGNCLWVPIKRRINYVKDLRGNFQILNKEVQYLYNRKADIECEINRDMVSKMVTNECKAWLEKVREVEIKMDVIEAELKENKKCLSGWCPWPNICWRKKVGRCIVQVLDDVARLKEESEFGGGVVVDAPLKAVEKLPSSVAEGNTSTDRTVRKILDCIKDDRVQKIGVWGMGGVGKTRVLKIVNNLPDICQMFQIVIWVTVSSNCSLRKVQNEIAQRLSLNLAGESDERIARKLWKHLEAKKYLLLLDDLWERIDLEAVGVPNPSKENGCKIVLTSRSLDVCNKMETNKEIKVEILSNEEAWKLFHEKVGGVVDFPGITQIARCVVDECRGLPLAILVIGGSLRNENDVRVWRNALKELSSAKYEIIDDIEDSVFNKLKFSYDQLSSENVKNCFLYAALYPEDFEIPVAELIEHLLWEGFITEGEKTWKRHKIKGMR</sequence>
<evidence type="ECO:0000313" key="6">
    <source>
        <dbReference type="RefSeq" id="XP_019055036.1"/>
    </source>
</evidence>
<evidence type="ECO:0000256" key="2">
    <source>
        <dbReference type="ARBA" id="ARBA00022821"/>
    </source>
</evidence>
<dbReference type="InterPro" id="IPR042197">
    <property type="entry name" value="Apaf_helical"/>
</dbReference>
<accession>A0A1U8QAD0</accession>
<dbReference type="InterPro" id="IPR036388">
    <property type="entry name" value="WH-like_DNA-bd_sf"/>
</dbReference>
<evidence type="ECO:0000256" key="3">
    <source>
        <dbReference type="ARBA" id="ARBA00022840"/>
    </source>
</evidence>
<dbReference type="Gene3D" id="1.10.8.430">
    <property type="entry name" value="Helical domain of apoptotic protease-activating factors"/>
    <property type="match status" value="1"/>
</dbReference>
<dbReference type="PANTHER" id="PTHR33463">
    <property type="entry name" value="NB-ARC DOMAIN-CONTAINING PROTEIN-RELATED"/>
    <property type="match status" value="1"/>
</dbReference>
<dbReference type="OMA" id="KICHEMD"/>
<evidence type="ECO:0000256" key="1">
    <source>
        <dbReference type="ARBA" id="ARBA00022737"/>
    </source>
</evidence>
<dbReference type="Proteomes" id="UP000189703">
    <property type="component" value="Unplaced"/>
</dbReference>
<dbReference type="AlphaFoldDB" id="A0A1U8QAD0"/>
<evidence type="ECO:0000259" key="4">
    <source>
        <dbReference type="Pfam" id="PF00931"/>
    </source>
</evidence>
<keyword evidence="2" id="KW-0611">Plant defense</keyword>
<dbReference type="Pfam" id="PF00931">
    <property type="entry name" value="NB-ARC"/>
    <property type="match status" value="1"/>
</dbReference>
<keyword evidence="3" id="KW-0067">ATP-binding</keyword>
<dbReference type="GO" id="GO:0005524">
    <property type="term" value="F:ATP binding"/>
    <property type="evidence" value="ECO:0007669"/>
    <property type="project" value="UniProtKB-KW"/>
</dbReference>
<reference evidence="6" key="1">
    <citation type="submission" date="2025-08" db="UniProtKB">
        <authorList>
            <consortium name="RefSeq"/>
        </authorList>
    </citation>
    <scope>IDENTIFICATION</scope>
</reference>
<dbReference type="RefSeq" id="XP_019055036.1">
    <property type="nucleotide sequence ID" value="XM_019199491.1"/>
</dbReference>
<feature type="domain" description="NB-ARC" evidence="4">
    <location>
        <begin position="169"/>
        <end position="330"/>
    </location>
</feature>
<protein>
    <submittedName>
        <fullName evidence="6">Probable disease resistance protein At1g61180 isoform X1</fullName>
    </submittedName>
</protein>
<keyword evidence="3" id="KW-0547">Nucleotide-binding</keyword>
<dbReference type="PANTHER" id="PTHR33463:SF204">
    <property type="entry name" value="NB-ARC DOMAIN-CONTAINING PROTEIN"/>
    <property type="match status" value="1"/>
</dbReference>
<dbReference type="OrthoDB" id="736010at2759"/>
<dbReference type="Gene3D" id="3.40.50.300">
    <property type="entry name" value="P-loop containing nucleotide triphosphate hydrolases"/>
    <property type="match status" value="1"/>
</dbReference>
<dbReference type="FunFam" id="3.40.50.300:FF:001091">
    <property type="entry name" value="Probable disease resistance protein At1g61300"/>
    <property type="match status" value="1"/>
</dbReference>
<keyword evidence="5" id="KW-1185">Reference proteome</keyword>
<dbReference type="InterPro" id="IPR050905">
    <property type="entry name" value="Plant_NBS-LRR"/>
</dbReference>
<organism evidence="5 6">
    <name type="scientific">Nelumbo nucifera</name>
    <name type="common">Sacred lotus</name>
    <dbReference type="NCBI Taxonomy" id="4432"/>
    <lineage>
        <taxon>Eukaryota</taxon>
        <taxon>Viridiplantae</taxon>
        <taxon>Streptophyta</taxon>
        <taxon>Embryophyta</taxon>
        <taxon>Tracheophyta</taxon>
        <taxon>Spermatophyta</taxon>
        <taxon>Magnoliopsida</taxon>
        <taxon>Proteales</taxon>
        <taxon>Nelumbonaceae</taxon>
        <taxon>Nelumbo</taxon>
    </lineage>
</organism>
<dbReference type="InParanoid" id="A0A1U8QAD0"/>
<dbReference type="GO" id="GO:0043531">
    <property type="term" value="F:ADP binding"/>
    <property type="evidence" value="ECO:0007669"/>
    <property type="project" value="InterPro"/>
</dbReference>
<evidence type="ECO:0000313" key="5">
    <source>
        <dbReference type="Proteomes" id="UP000189703"/>
    </source>
</evidence>
<dbReference type="SUPFAM" id="SSF52540">
    <property type="entry name" value="P-loop containing nucleoside triphosphate hydrolases"/>
    <property type="match status" value="1"/>
</dbReference>
<dbReference type="Gene3D" id="1.10.10.10">
    <property type="entry name" value="Winged helix-like DNA-binding domain superfamily/Winged helix DNA-binding domain"/>
    <property type="match status" value="1"/>
</dbReference>
<name>A0A1U8QAD0_NELNU</name>
<gene>
    <name evidence="6" type="primary">LOC104607807</name>
</gene>
<dbReference type="InterPro" id="IPR002182">
    <property type="entry name" value="NB-ARC"/>
</dbReference>
<dbReference type="PRINTS" id="PR00364">
    <property type="entry name" value="DISEASERSIST"/>
</dbReference>
<proteinExistence type="predicted"/>
<dbReference type="eggNOG" id="KOG4658">
    <property type="taxonomic scope" value="Eukaryota"/>
</dbReference>
<keyword evidence="1" id="KW-0677">Repeat</keyword>